<gene>
    <name evidence="2" type="ORF">M440DRAFT_1196404</name>
</gene>
<evidence type="ECO:0000313" key="3">
    <source>
        <dbReference type="Proteomes" id="UP000240760"/>
    </source>
</evidence>
<sequence length="196" mass="22140">MRDKTGVRDTRRRRTDDARCSTEQAEEMDRRRKKKKNRQKAAKRKGSSRRATKVEKGRETISGSVGNARMAPSGCCRKNTADERFTREATALKPTLGVSTIRRAQCAAASAGWRPAAVLWGNGHELKDQWRWKGRRLLGNMKTMQGSLEFCRGLATGRCDSRLFPMLSMFNEDKNTRGPLAPPPNFCIMKQPPRAT</sequence>
<evidence type="ECO:0000313" key="2">
    <source>
        <dbReference type="EMBL" id="PTB78555.1"/>
    </source>
</evidence>
<feature type="region of interest" description="Disordered" evidence="1">
    <location>
        <begin position="1"/>
        <end position="75"/>
    </location>
</feature>
<feature type="compositionally biased region" description="Basic and acidic residues" evidence="1">
    <location>
        <begin position="1"/>
        <end position="20"/>
    </location>
</feature>
<feature type="compositionally biased region" description="Basic residues" evidence="1">
    <location>
        <begin position="31"/>
        <end position="51"/>
    </location>
</feature>
<dbReference type="EMBL" id="KZ679129">
    <property type="protein sequence ID" value="PTB78555.1"/>
    <property type="molecule type" value="Genomic_DNA"/>
</dbReference>
<proteinExistence type="predicted"/>
<keyword evidence="3" id="KW-1185">Reference proteome</keyword>
<organism evidence="2 3">
    <name type="scientific">Trichoderma longibrachiatum ATCC 18648</name>
    <dbReference type="NCBI Taxonomy" id="983965"/>
    <lineage>
        <taxon>Eukaryota</taxon>
        <taxon>Fungi</taxon>
        <taxon>Dikarya</taxon>
        <taxon>Ascomycota</taxon>
        <taxon>Pezizomycotina</taxon>
        <taxon>Sordariomycetes</taxon>
        <taxon>Hypocreomycetidae</taxon>
        <taxon>Hypocreales</taxon>
        <taxon>Hypocreaceae</taxon>
        <taxon>Trichoderma</taxon>
    </lineage>
</organism>
<protein>
    <submittedName>
        <fullName evidence="2">Uncharacterized protein</fullName>
    </submittedName>
</protein>
<reference evidence="2 3" key="1">
    <citation type="submission" date="2016-07" db="EMBL/GenBank/DDBJ databases">
        <title>Multiple horizontal gene transfer events from other fungi enriched the ability of initially mycotrophic Trichoderma (Ascomycota) to feed on dead plant biomass.</title>
        <authorList>
            <consortium name="DOE Joint Genome Institute"/>
            <person name="Aerts A."/>
            <person name="Atanasova L."/>
            <person name="Chenthamara K."/>
            <person name="Zhang J."/>
            <person name="Grujic M."/>
            <person name="Henrissat B."/>
            <person name="Kuo A."/>
            <person name="Salamov A."/>
            <person name="Lipzen A."/>
            <person name="Labutti K."/>
            <person name="Barry K."/>
            <person name="Miao Y."/>
            <person name="Rahimi M.J."/>
            <person name="Shen Q."/>
            <person name="Grigoriev I.V."/>
            <person name="Kubicek C.P."/>
            <person name="Druzhinina I.S."/>
        </authorList>
    </citation>
    <scope>NUCLEOTIDE SEQUENCE [LARGE SCALE GENOMIC DNA]</scope>
    <source>
        <strain evidence="2 3">ATCC 18648</strain>
    </source>
</reference>
<accession>A0A2T4CAH6</accession>
<dbReference type="AlphaFoldDB" id="A0A2T4CAH6"/>
<name>A0A2T4CAH6_TRILO</name>
<dbReference type="Proteomes" id="UP000240760">
    <property type="component" value="Unassembled WGS sequence"/>
</dbReference>
<evidence type="ECO:0000256" key="1">
    <source>
        <dbReference type="SAM" id="MobiDB-lite"/>
    </source>
</evidence>